<keyword evidence="3" id="KW-1185">Reference proteome</keyword>
<dbReference type="EMBL" id="JARWAO010000005">
    <property type="protein sequence ID" value="MDR5896362.1"/>
    <property type="molecule type" value="Genomic_DNA"/>
</dbReference>
<dbReference type="InterPro" id="IPR021333">
    <property type="entry name" value="DUF2946"/>
</dbReference>
<dbReference type="Proteomes" id="UP001269375">
    <property type="component" value="Unassembled WGS sequence"/>
</dbReference>
<organism evidence="2 3">
    <name type="scientific">Larsenimonas suaedae</name>
    <dbReference type="NCBI Taxonomy" id="1851019"/>
    <lineage>
        <taxon>Bacteria</taxon>
        <taxon>Pseudomonadati</taxon>
        <taxon>Pseudomonadota</taxon>
        <taxon>Gammaproteobacteria</taxon>
        <taxon>Oceanospirillales</taxon>
        <taxon>Halomonadaceae</taxon>
        <taxon>Larsenimonas</taxon>
    </lineage>
</organism>
<proteinExistence type="predicted"/>
<evidence type="ECO:0000313" key="3">
    <source>
        <dbReference type="Proteomes" id="UP001269375"/>
    </source>
</evidence>
<protein>
    <submittedName>
        <fullName evidence="2">DUF2946 domain-containing protein</fullName>
    </submittedName>
</protein>
<feature type="compositionally biased region" description="Pro residues" evidence="1">
    <location>
        <begin position="111"/>
        <end position="125"/>
    </location>
</feature>
<accession>A0ABU1GWC9</accession>
<reference evidence="2 3" key="1">
    <citation type="submission" date="2023-04" db="EMBL/GenBank/DDBJ databases">
        <title>A long-awaited taxogenomic arrangement of the family Halomonadaceae.</title>
        <authorList>
            <person name="De La Haba R."/>
            <person name="Chuvochina M."/>
            <person name="Wittouck S."/>
            <person name="Arahal D.R."/>
            <person name="Sanchez-Porro C."/>
            <person name="Hugenholtz P."/>
            <person name="Ventosa A."/>
        </authorList>
    </citation>
    <scope>NUCLEOTIDE SEQUENCE [LARGE SCALE GENOMIC DNA]</scope>
    <source>
        <strain evidence="2 3">DSM 22428</strain>
    </source>
</reference>
<comment type="caution">
    <text evidence="2">The sequence shown here is derived from an EMBL/GenBank/DDBJ whole genome shotgun (WGS) entry which is preliminary data.</text>
</comment>
<dbReference type="Pfam" id="PF11162">
    <property type="entry name" value="DUF2946"/>
    <property type="match status" value="1"/>
</dbReference>
<name>A0ABU1GWC9_9GAMM</name>
<evidence type="ECO:0000256" key="1">
    <source>
        <dbReference type="SAM" id="MobiDB-lite"/>
    </source>
</evidence>
<sequence>MRCSLRRPAPNLAWIAILAMALLFAAPVVSQTLHSLDRASASSHSNMTMAHSAHDERASDHHSALIACGYCVLFAHVPTLPLGVFTPPAFPEFARDLIPRGPPVEVRAPLPYRPSLPRAPPRSRL</sequence>
<gene>
    <name evidence="2" type="ORF">QC825_09790</name>
</gene>
<dbReference type="RefSeq" id="WP_285836107.1">
    <property type="nucleotide sequence ID" value="NZ_JAMLJI010000003.1"/>
</dbReference>
<evidence type="ECO:0000313" key="2">
    <source>
        <dbReference type="EMBL" id="MDR5896362.1"/>
    </source>
</evidence>
<feature type="region of interest" description="Disordered" evidence="1">
    <location>
        <begin position="102"/>
        <end position="125"/>
    </location>
</feature>